<reference evidence="1 2" key="1">
    <citation type="submission" date="2019-05" db="EMBL/GenBank/DDBJ databases">
        <title>Verrucobacter flavum gen. nov., sp. nov. a new member of the family Verrucomicrobiaceae.</title>
        <authorList>
            <person name="Szuroczki S."/>
            <person name="Abbaszade G."/>
            <person name="Szabo A."/>
            <person name="Felfoldi T."/>
            <person name="Schumann P."/>
            <person name="Boka K."/>
            <person name="Keki Z."/>
            <person name="Toumi M."/>
            <person name="Toth E."/>
        </authorList>
    </citation>
    <scope>NUCLEOTIDE SEQUENCE [LARGE SCALE GENOMIC DNA]</scope>
    <source>
        <strain evidence="1 2">MG-N-17</strain>
    </source>
</reference>
<dbReference type="Proteomes" id="UP000306196">
    <property type="component" value="Unassembled WGS sequence"/>
</dbReference>
<sequence length="196" mass="18568">MLGLMLQSCSGVGVKTAGLGFLDGAGGTAVEAAFGATGLGASAAEEGFFSGCLATSAGAGEGEAGTAGFGGDAGARLGGGVGVGVGVETGAGDGLLGKETGGEVVLSDFNSAAAGGGELLLDVGRGRWSGVATGRGASGSLAARLSNRDLSLLNMVIGGGAGICGGLGQVGYSMRNCRSMVPRFSSSSSVRMPLPL</sequence>
<accession>A0A5R8KK07</accession>
<name>A0A5R8KK07_9BACT</name>
<evidence type="ECO:0000313" key="2">
    <source>
        <dbReference type="Proteomes" id="UP000306196"/>
    </source>
</evidence>
<keyword evidence="2" id="KW-1185">Reference proteome</keyword>
<dbReference type="AlphaFoldDB" id="A0A5R8KK07"/>
<evidence type="ECO:0000313" key="1">
    <source>
        <dbReference type="EMBL" id="TLD72656.1"/>
    </source>
</evidence>
<comment type="caution">
    <text evidence="1">The sequence shown here is derived from an EMBL/GenBank/DDBJ whole genome shotgun (WGS) entry which is preliminary data.</text>
</comment>
<dbReference type="RefSeq" id="WP_138084280.1">
    <property type="nucleotide sequence ID" value="NZ_VAUV01000001.1"/>
</dbReference>
<proteinExistence type="predicted"/>
<protein>
    <submittedName>
        <fullName evidence="1">Uncharacterized protein</fullName>
    </submittedName>
</protein>
<organism evidence="1 2">
    <name type="scientific">Phragmitibacter flavus</name>
    <dbReference type="NCBI Taxonomy" id="2576071"/>
    <lineage>
        <taxon>Bacteria</taxon>
        <taxon>Pseudomonadati</taxon>
        <taxon>Verrucomicrobiota</taxon>
        <taxon>Verrucomicrobiia</taxon>
        <taxon>Verrucomicrobiales</taxon>
        <taxon>Verrucomicrobiaceae</taxon>
        <taxon>Phragmitibacter</taxon>
    </lineage>
</organism>
<gene>
    <name evidence="1" type="ORF">FEM03_00855</name>
</gene>
<dbReference type="EMBL" id="VAUV01000001">
    <property type="protein sequence ID" value="TLD72656.1"/>
    <property type="molecule type" value="Genomic_DNA"/>
</dbReference>